<dbReference type="AlphaFoldDB" id="K9WX61"/>
<dbReference type="HOGENOM" id="CLU_3308380_0_0_3"/>
<sequence length="39" mass="4608">MQRIKPFLGKDFNLLNWCDRYTSKNTVKYLGKKNFAGVI</sequence>
<protein>
    <submittedName>
        <fullName evidence="1">Uncharacterized protein</fullName>
    </submittedName>
</protein>
<reference evidence="1 2" key="1">
    <citation type="submission" date="2012-06" db="EMBL/GenBank/DDBJ databases">
        <title>Finished chromosome of genome of Cylindrospermum stagnale PCC 7417.</title>
        <authorList>
            <consortium name="US DOE Joint Genome Institute"/>
            <person name="Gugger M."/>
            <person name="Coursin T."/>
            <person name="Rippka R."/>
            <person name="Tandeau De Marsac N."/>
            <person name="Huntemann M."/>
            <person name="Wei C.-L."/>
            <person name="Han J."/>
            <person name="Detter J.C."/>
            <person name="Han C."/>
            <person name="Tapia R."/>
            <person name="Chen A."/>
            <person name="Kyrpides N."/>
            <person name="Mavromatis K."/>
            <person name="Markowitz V."/>
            <person name="Szeto E."/>
            <person name="Ivanova N."/>
            <person name="Pagani I."/>
            <person name="Pati A."/>
            <person name="Goodwin L."/>
            <person name="Nordberg H.P."/>
            <person name="Cantor M.N."/>
            <person name="Hua S.X."/>
            <person name="Woyke T."/>
            <person name="Kerfeld C.A."/>
        </authorList>
    </citation>
    <scope>NUCLEOTIDE SEQUENCE [LARGE SCALE GENOMIC DNA]</scope>
    <source>
        <strain evidence="1 2">PCC 7417</strain>
    </source>
</reference>
<evidence type="ECO:0000313" key="2">
    <source>
        <dbReference type="Proteomes" id="UP000010475"/>
    </source>
</evidence>
<organism evidence="1 2">
    <name type="scientific">Cylindrospermum stagnale PCC 7417</name>
    <dbReference type="NCBI Taxonomy" id="56107"/>
    <lineage>
        <taxon>Bacteria</taxon>
        <taxon>Bacillati</taxon>
        <taxon>Cyanobacteriota</taxon>
        <taxon>Cyanophyceae</taxon>
        <taxon>Nostocales</taxon>
        <taxon>Nostocaceae</taxon>
        <taxon>Cylindrospermum</taxon>
    </lineage>
</organism>
<evidence type="ECO:0000313" key="1">
    <source>
        <dbReference type="EMBL" id="AFZ24965.1"/>
    </source>
</evidence>
<dbReference type="STRING" id="56107.Cylst_2768"/>
<dbReference type="EMBL" id="CP003642">
    <property type="protein sequence ID" value="AFZ24965.1"/>
    <property type="molecule type" value="Genomic_DNA"/>
</dbReference>
<name>K9WX61_9NOST</name>
<dbReference type="KEGG" id="csg:Cylst_2768"/>
<dbReference type="Proteomes" id="UP000010475">
    <property type="component" value="Chromosome"/>
</dbReference>
<proteinExistence type="predicted"/>
<keyword evidence="2" id="KW-1185">Reference proteome</keyword>
<accession>K9WX61</accession>
<gene>
    <name evidence="1" type="ORF">Cylst_2768</name>
</gene>